<evidence type="ECO:0000256" key="2">
    <source>
        <dbReference type="ARBA" id="ARBA00019138"/>
    </source>
</evidence>
<keyword evidence="6" id="KW-1185">Reference proteome</keyword>
<dbReference type="GO" id="GO:0000812">
    <property type="term" value="C:Swr1 complex"/>
    <property type="evidence" value="ECO:0007669"/>
    <property type="project" value="TreeGrafter"/>
</dbReference>
<proteinExistence type="inferred from homology"/>
<evidence type="ECO:0000313" key="6">
    <source>
        <dbReference type="Proteomes" id="UP001271007"/>
    </source>
</evidence>
<organism evidence="5 6">
    <name type="scientific">Extremus antarcticus</name>
    <dbReference type="NCBI Taxonomy" id="702011"/>
    <lineage>
        <taxon>Eukaryota</taxon>
        <taxon>Fungi</taxon>
        <taxon>Dikarya</taxon>
        <taxon>Ascomycota</taxon>
        <taxon>Pezizomycotina</taxon>
        <taxon>Dothideomycetes</taxon>
        <taxon>Dothideomycetidae</taxon>
        <taxon>Mycosphaerellales</taxon>
        <taxon>Extremaceae</taxon>
        <taxon>Extremus</taxon>
    </lineage>
</organism>
<dbReference type="EMBL" id="JAWDJX010000003">
    <property type="protein sequence ID" value="KAK3057546.1"/>
    <property type="molecule type" value="Genomic_DNA"/>
</dbReference>
<feature type="region of interest" description="Disordered" evidence="3">
    <location>
        <begin position="151"/>
        <end position="177"/>
    </location>
</feature>
<feature type="region of interest" description="Disordered" evidence="3">
    <location>
        <begin position="221"/>
        <end position="250"/>
    </location>
</feature>
<dbReference type="PANTHER" id="PTHR48407">
    <property type="entry name" value="CRANIOFACIAL DEVELOPMENT PROTEIN 1"/>
    <property type="match status" value="1"/>
</dbReference>
<dbReference type="InterPro" id="IPR027124">
    <property type="entry name" value="Swc5/CFDP1/2"/>
</dbReference>
<dbReference type="Proteomes" id="UP001271007">
    <property type="component" value="Unassembled WGS sequence"/>
</dbReference>
<sequence length="363" mass="39543">MAHQIQDVDAEPEETYDENADEDFNPEADNDGPDNETSASSDDEDTTTTKAAAKPTKKRNAAKADLDADLDSGDEATIQAHKPKKRKRKHGKHIGAQDAHASNDDDSAGEGGLIKTRAQRLAEKVERKQRKYATVGEVTIDVDAVWAGLSGLGVGRPSANTLAKQDQEGEEGEEGVEGAVQANKENFAANAALSTPKPSDEEEMIEITRLITYAGETTEITERVPRSSKAAQQYLATDPASTTNPDHPPFLRPLKRPSLFEPNPSGLVKNVPPSHLRPRAPSRLDVLQAEKRVAEETKKKAERMTTVQKSALDWRGFVEGEEGLKGELEKYGKSGRGYLEREDFLGRVDLAREGARRGGVGRV</sequence>
<feature type="domain" description="BCNT-C" evidence="4">
    <location>
        <begin position="284"/>
        <end position="363"/>
    </location>
</feature>
<comment type="caution">
    <text evidence="5">The sequence shown here is derived from an EMBL/GenBank/DDBJ whole genome shotgun (WGS) entry which is preliminary data.</text>
</comment>
<accession>A0AAJ0GHB1</accession>
<feature type="region of interest" description="Disordered" evidence="3">
    <location>
        <begin position="1"/>
        <end position="112"/>
    </location>
</feature>
<dbReference type="AlphaFoldDB" id="A0AAJ0GHB1"/>
<evidence type="ECO:0000313" key="5">
    <source>
        <dbReference type="EMBL" id="KAK3057546.1"/>
    </source>
</evidence>
<dbReference type="InterPro" id="IPR011421">
    <property type="entry name" value="BCNT-C"/>
</dbReference>
<evidence type="ECO:0000256" key="1">
    <source>
        <dbReference type="ARBA" id="ARBA00010465"/>
    </source>
</evidence>
<dbReference type="Pfam" id="PF07572">
    <property type="entry name" value="BCNT"/>
    <property type="match status" value="1"/>
</dbReference>
<feature type="compositionally biased region" description="Acidic residues" evidence="3">
    <location>
        <begin position="8"/>
        <end position="34"/>
    </location>
</feature>
<evidence type="ECO:0000256" key="3">
    <source>
        <dbReference type="SAM" id="MobiDB-lite"/>
    </source>
</evidence>
<reference evidence="5" key="1">
    <citation type="submission" date="2023-04" db="EMBL/GenBank/DDBJ databases">
        <title>Black Yeasts Isolated from many extreme environments.</title>
        <authorList>
            <person name="Coleine C."/>
            <person name="Stajich J.E."/>
            <person name="Selbmann L."/>
        </authorList>
    </citation>
    <scope>NUCLEOTIDE SEQUENCE</scope>
    <source>
        <strain evidence="5">CCFEE 5312</strain>
    </source>
</reference>
<gene>
    <name evidence="5" type="primary">SWC5</name>
    <name evidence="5" type="ORF">LTR09_001730</name>
</gene>
<feature type="compositionally biased region" description="Polar residues" evidence="3">
    <location>
        <begin position="229"/>
        <end position="245"/>
    </location>
</feature>
<dbReference type="PANTHER" id="PTHR48407:SF1">
    <property type="entry name" value="CRANIOFACIAL DEVELOPMENT PROTEIN 1"/>
    <property type="match status" value="1"/>
</dbReference>
<evidence type="ECO:0000259" key="4">
    <source>
        <dbReference type="PROSITE" id="PS51279"/>
    </source>
</evidence>
<feature type="compositionally biased region" description="Basic residues" evidence="3">
    <location>
        <begin position="81"/>
        <end position="93"/>
    </location>
</feature>
<dbReference type="PROSITE" id="PS51279">
    <property type="entry name" value="BCNT_C"/>
    <property type="match status" value="1"/>
</dbReference>
<comment type="similarity">
    <text evidence="1">Belongs to the SWC5 family.</text>
</comment>
<name>A0AAJ0GHB1_9PEZI</name>
<protein>
    <recommendedName>
        <fullName evidence="2">SWR1-complex protein 5</fullName>
    </recommendedName>
</protein>